<name>A0AAD7XWI5_9FUNG</name>
<evidence type="ECO:0000313" key="2">
    <source>
        <dbReference type="Proteomes" id="UP001234581"/>
    </source>
</evidence>
<accession>A0AAD7XWI5</accession>
<gene>
    <name evidence="1" type="ORF">O0I10_011679</name>
</gene>
<sequence length="501" mass="56811">MHMIFMRLTYADCKRCITVSDRWRDALLHWPRLYQRLGSYNYDLVKDNADHVRSEWITELDFFLEEHMFRKLQFIVRLHCSNVRTIKIQCKGNKTMTKFMELLKQTGDKLRYLELTVTDDAASFNDPIRQVFQHCPNLVYFDYQESGILLDKGTYGTIATSRMMSEYPVLHHLTHLHLGMTIIGPIDMCSNIIKYTPSLIQFSTSAKTCPPISTLTTACPQLSTVFRGSINGLSMQASCVQRLHLYEHDPLVGPATLKNDDLNDTTTATSCLTTIQTHVTNEILPSKTIRSLAVNCSGSNNSGLVLMMDDSSFPALTTLYLSDDPRSCSLMTPLAALVKHCPNLIHLGLSSQRFVNDDNVVFIMNNMPHVTSLQLVGPSSHVSSEKLVQLAHCDNLKHLNQLRFRRLEQVNDDVLDALMETRLDTLISLSLEHGLGVTDAGARRLVDALKDKSQLRRLKLGTLFCGRTFYTIVKYARTQLPHISVTDEFGDILNHSKHEYP</sequence>
<dbReference type="Proteomes" id="UP001234581">
    <property type="component" value="Unassembled WGS sequence"/>
</dbReference>
<dbReference type="EMBL" id="JARTCD010000097">
    <property type="protein sequence ID" value="KAJ8652672.1"/>
    <property type="molecule type" value="Genomic_DNA"/>
</dbReference>
<dbReference type="GO" id="GO:0031146">
    <property type="term" value="P:SCF-dependent proteasomal ubiquitin-dependent protein catabolic process"/>
    <property type="evidence" value="ECO:0007669"/>
    <property type="project" value="TreeGrafter"/>
</dbReference>
<evidence type="ECO:0000313" key="1">
    <source>
        <dbReference type="EMBL" id="KAJ8652672.1"/>
    </source>
</evidence>
<dbReference type="SUPFAM" id="SSF81383">
    <property type="entry name" value="F-box domain"/>
    <property type="match status" value="1"/>
</dbReference>
<dbReference type="SUPFAM" id="SSF52047">
    <property type="entry name" value="RNI-like"/>
    <property type="match status" value="1"/>
</dbReference>
<organism evidence="1 2">
    <name type="scientific">Lichtheimia ornata</name>
    <dbReference type="NCBI Taxonomy" id="688661"/>
    <lineage>
        <taxon>Eukaryota</taxon>
        <taxon>Fungi</taxon>
        <taxon>Fungi incertae sedis</taxon>
        <taxon>Mucoromycota</taxon>
        <taxon>Mucoromycotina</taxon>
        <taxon>Mucoromycetes</taxon>
        <taxon>Mucorales</taxon>
        <taxon>Lichtheimiaceae</taxon>
        <taxon>Lichtheimia</taxon>
    </lineage>
</organism>
<proteinExistence type="predicted"/>
<dbReference type="InterPro" id="IPR036047">
    <property type="entry name" value="F-box-like_dom_sf"/>
</dbReference>
<dbReference type="Gene3D" id="3.80.10.10">
    <property type="entry name" value="Ribonuclease Inhibitor"/>
    <property type="match status" value="1"/>
</dbReference>
<evidence type="ECO:0008006" key="3">
    <source>
        <dbReference type="Google" id="ProtNLM"/>
    </source>
</evidence>
<dbReference type="RefSeq" id="XP_058337586.1">
    <property type="nucleotide sequence ID" value="XM_058491643.1"/>
</dbReference>
<comment type="caution">
    <text evidence="1">The sequence shown here is derived from an EMBL/GenBank/DDBJ whole genome shotgun (WGS) entry which is preliminary data.</text>
</comment>
<dbReference type="GO" id="GO:0019005">
    <property type="term" value="C:SCF ubiquitin ligase complex"/>
    <property type="evidence" value="ECO:0007669"/>
    <property type="project" value="TreeGrafter"/>
</dbReference>
<dbReference type="AlphaFoldDB" id="A0AAD7XWI5"/>
<dbReference type="PANTHER" id="PTHR13318">
    <property type="entry name" value="PARTNER OF PAIRED, ISOFORM B-RELATED"/>
    <property type="match status" value="1"/>
</dbReference>
<protein>
    <recommendedName>
        <fullName evidence="3">F-box domain-containing protein</fullName>
    </recommendedName>
</protein>
<keyword evidence="2" id="KW-1185">Reference proteome</keyword>
<reference evidence="1 2" key="1">
    <citation type="submission" date="2023-03" db="EMBL/GenBank/DDBJ databases">
        <title>Genome sequence of Lichtheimia ornata CBS 291.66.</title>
        <authorList>
            <person name="Mohabir J.T."/>
            <person name="Shea T.P."/>
            <person name="Kurbessoian T."/>
            <person name="Berby B."/>
            <person name="Fontaine J."/>
            <person name="Livny J."/>
            <person name="Gnirke A."/>
            <person name="Stajich J.E."/>
            <person name="Cuomo C.A."/>
        </authorList>
    </citation>
    <scope>NUCLEOTIDE SEQUENCE [LARGE SCALE GENOMIC DNA]</scope>
    <source>
        <strain evidence="1">CBS 291.66</strain>
    </source>
</reference>
<dbReference type="GeneID" id="83219079"/>
<dbReference type="InterPro" id="IPR032675">
    <property type="entry name" value="LRR_dom_sf"/>
</dbReference>